<dbReference type="AlphaFoldDB" id="A0A1E8FDA0"/>
<accession>A0A1E8FDA0</accession>
<comment type="caution">
    <text evidence="2">The sequence shown here is derived from an EMBL/GenBank/DDBJ whole genome shotgun (WGS) entry which is preliminary data.</text>
</comment>
<name>A0A1E8FDA0_9ALTE</name>
<dbReference type="Pfam" id="PF24732">
    <property type="entry name" value="ParE_like"/>
    <property type="match status" value="1"/>
</dbReference>
<dbReference type="EMBL" id="MJIC01000014">
    <property type="protein sequence ID" value="OFI33917.1"/>
    <property type="molecule type" value="Genomic_DNA"/>
</dbReference>
<protein>
    <recommendedName>
        <fullName evidence="1">ParE-like toxin domain-containing protein</fullName>
    </recommendedName>
</protein>
<keyword evidence="3" id="KW-1185">Reference proteome</keyword>
<evidence type="ECO:0000259" key="1">
    <source>
        <dbReference type="Pfam" id="PF24732"/>
    </source>
</evidence>
<dbReference type="Proteomes" id="UP000176037">
    <property type="component" value="Unassembled WGS sequence"/>
</dbReference>
<dbReference type="RefSeq" id="WP_070176844.1">
    <property type="nucleotide sequence ID" value="NZ_BMJR01000003.1"/>
</dbReference>
<organism evidence="2 3">
    <name type="scientific">Alteromonas lipolytica</name>
    <dbReference type="NCBI Taxonomy" id="1856405"/>
    <lineage>
        <taxon>Bacteria</taxon>
        <taxon>Pseudomonadati</taxon>
        <taxon>Pseudomonadota</taxon>
        <taxon>Gammaproteobacteria</taxon>
        <taxon>Alteromonadales</taxon>
        <taxon>Alteromonadaceae</taxon>
        <taxon>Alteromonas/Salinimonas group</taxon>
        <taxon>Alteromonas</taxon>
    </lineage>
</organism>
<dbReference type="STRING" id="1856405.BFC17_20345"/>
<evidence type="ECO:0000313" key="3">
    <source>
        <dbReference type="Proteomes" id="UP000176037"/>
    </source>
</evidence>
<evidence type="ECO:0000313" key="2">
    <source>
        <dbReference type="EMBL" id="OFI33917.1"/>
    </source>
</evidence>
<feature type="domain" description="ParE-like toxin" evidence="1">
    <location>
        <begin position="13"/>
        <end position="70"/>
    </location>
</feature>
<sequence>MKNITVLGYCPAWVETKARNIINEPSKMKVNSKKLAGLKSHYSVKLNQHYRLLFSDLSQIYLCGHNHYEKKIKNLKKVGE</sequence>
<reference evidence="2 3" key="1">
    <citation type="submission" date="2016-09" db="EMBL/GenBank/DDBJ databases">
        <title>Alteromonas lipolytica, a new species isolated from sea water.</title>
        <authorList>
            <person name="Wu Y.-H."/>
            <person name="Cheng H."/>
            <person name="Xu X.-W."/>
        </authorList>
    </citation>
    <scope>NUCLEOTIDE SEQUENCE [LARGE SCALE GENOMIC DNA]</scope>
    <source>
        <strain evidence="2 3">JW12</strain>
    </source>
</reference>
<proteinExistence type="predicted"/>
<gene>
    <name evidence="2" type="ORF">BFC17_20345</name>
</gene>
<dbReference type="InterPro" id="IPR056925">
    <property type="entry name" value="ParE-like"/>
</dbReference>